<evidence type="ECO:0000313" key="2">
    <source>
        <dbReference type="EMBL" id="AIF82453.1"/>
    </source>
</evidence>
<feature type="transmembrane region" description="Helical" evidence="1">
    <location>
        <begin position="12"/>
        <end position="31"/>
    </location>
</feature>
<keyword evidence="1" id="KW-1133">Transmembrane helix</keyword>
<proteinExistence type="predicted"/>
<accession>A0A075MMH7</accession>
<dbReference type="AlphaFoldDB" id="A0A075MMH7"/>
<dbReference type="EMBL" id="CP007174">
    <property type="protein sequence ID" value="AIF82453.1"/>
    <property type="molecule type" value="Genomic_DNA"/>
</dbReference>
<evidence type="ECO:0000313" key="3">
    <source>
        <dbReference type="Proteomes" id="UP000028194"/>
    </source>
</evidence>
<organism evidence="2 3">
    <name type="scientific">Candidatus Nitrososphaera evergladensis SR1</name>
    <dbReference type="NCBI Taxonomy" id="1459636"/>
    <lineage>
        <taxon>Archaea</taxon>
        <taxon>Nitrososphaerota</taxon>
        <taxon>Nitrososphaeria</taxon>
        <taxon>Nitrososphaerales</taxon>
        <taxon>Nitrososphaeraceae</taxon>
        <taxon>Nitrososphaera</taxon>
    </lineage>
</organism>
<evidence type="ECO:0000256" key="1">
    <source>
        <dbReference type="SAM" id="Phobius"/>
    </source>
</evidence>
<keyword evidence="3" id="KW-1185">Reference proteome</keyword>
<keyword evidence="1" id="KW-0472">Membrane</keyword>
<sequence>MTMITRLDAHFIPQGLAMMQTGIYLYFLLLLRMACRVRAIIVPACFFGKHFLTQ</sequence>
<keyword evidence="1" id="KW-0812">Transmembrane</keyword>
<dbReference type="KEGG" id="nev:NTE_00371"/>
<reference evidence="2 3" key="1">
    <citation type="journal article" date="2014" name="PLoS ONE">
        <title>Genome Sequence of Candidatus Nitrososphaera evergladensis from Group I.1b Enriched from Everglades Soil Reveals Novel Genomic Features of the Ammonia-Oxidizing Archaea.</title>
        <authorList>
            <person name="Zhalnina K.V."/>
            <person name="Dias R."/>
            <person name="Leonard M.T."/>
            <person name="Dorr de Quadros P."/>
            <person name="Camargo F.A."/>
            <person name="Drew J.C."/>
            <person name="Farmerie W.G."/>
            <person name="Daroub S.H."/>
            <person name="Triplett E.W."/>
        </authorList>
    </citation>
    <scope>NUCLEOTIDE SEQUENCE [LARGE SCALE GENOMIC DNA]</scope>
    <source>
        <strain evidence="2 3">SR1</strain>
    </source>
</reference>
<dbReference type="Proteomes" id="UP000028194">
    <property type="component" value="Chromosome"/>
</dbReference>
<gene>
    <name evidence="2" type="ORF">NTE_00371</name>
</gene>
<name>A0A075MMH7_9ARCH</name>
<dbReference type="HOGENOM" id="CLU_3038861_0_0_2"/>
<protein>
    <submittedName>
        <fullName evidence="2">Uncharacterized protein</fullName>
    </submittedName>
</protein>